<proteinExistence type="predicted"/>
<organism evidence="2 3">
    <name type="scientific">Cyclospora cayetanensis</name>
    <dbReference type="NCBI Taxonomy" id="88456"/>
    <lineage>
        <taxon>Eukaryota</taxon>
        <taxon>Sar</taxon>
        <taxon>Alveolata</taxon>
        <taxon>Apicomplexa</taxon>
        <taxon>Conoidasida</taxon>
        <taxon>Coccidia</taxon>
        <taxon>Eucoccidiorida</taxon>
        <taxon>Eimeriorina</taxon>
        <taxon>Eimeriidae</taxon>
        <taxon>Cyclospora</taxon>
    </lineage>
</organism>
<accession>A0A6P6S025</accession>
<feature type="compositionally biased region" description="Acidic residues" evidence="1">
    <location>
        <begin position="155"/>
        <end position="208"/>
    </location>
</feature>
<dbReference type="OrthoDB" id="387476at2759"/>
<protein>
    <submittedName>
        <fullName evidence="3">Glutamic acid-rich protein-like</fullName>
    </submittedName>
</protein>
<dbReference type="GeneID" id="113147255"/>
<dbReference type="AlphaFoldDB" id="A0A6P6S025"/>
<gene>
    <name evidence="3" type="primary">LOC113147255</name>
</gene>
<keyword evidence="2" id="KW-1185">Reference proteome</keyword>
<reference evidence="3" key="1">
    <citation type="submission" date="2025-08" db="UniProtKB">
        <authorList>
            <consortium name="RefSeq"/>
        </authorList>
    </citation>
    <scope>IDENTIFICATION</scope>
</reference>
<dbReference type="Proteomes" id="UP000515125">
    <property type="component" value="Unplaced"/>
</dbReference>
<evidence type="ECO:0000256" key="1">
    <source>
        <dbReference type="SAM" id="MobiDB-lite"/>
    </source>
</evidence>
<evidence type="ECO:0000313" key="3">
    <source>
        <dbReference type="RefSeq" id="XP_026192967.1"/>
    </source>
</evidence>
<name>A0A6P6S025_9EIME</name>
<feature type="compositionally biased region" description="Low complexity" evidence="1">
    <location>
        <begin position="134"/>
        <end position="143"/>
    </location>
</feature>
<feature type="region of interest" description="Disordered" evidence="1">
    <location>
        <begin position="112"/>
        <end position="208"/>
    </location>
</feature>
<evidence type="ECO:0000313" key="2">
    <source>
        <dbReference type="Proteomes" id="UP000515125"/>
    </source>
</evidence>
<feature type="compositionally biased region" description="Basic and acidic residues" evidence="1">
    <location>
        <begin position="122"/>
        <end position="133"/>
    </location>
</feature>
<sequence>MRQEQKTNDDDSGNVTNVATKAQLQAAVKTLGMGPSAFKGLSKEPDAYCSELQARILAFIEKSSGEKHKALPTPEELAELKKAAEAKKELSFLDASSIIEAIKRDIARDLEREAAQAASEPQQKKAKVEKEAGTRASAAPAAGSGAGKRGGDAEEKQEEEEDEDAEDSEDSDEDEDGSEDSEGDSEEDSDGSDSSEEDAAEEDEDKEE</sequence>
<dbReference type="RefSeq" id="XP_026192967.1">
    <property type="nucleotide sequence ID" value="XM_026337182.1"/>
</dbReference>